<dbReference type="Gene3D" id="2.60.120.1060">
    <property type="entry name" value="NPCBM/NEW2 domain"/>
    <property type="match status" value="1"/>
</dbReference>
<organism evidence="2 3">
    <name type="scientific">Kribbella qitaiheensis</name>
    <dbReference type="NCBI Taxonomy" id="1544730"/>
    <lineage>
        <taxon>Bacteria</taxon>
        <taxon>Bacillati</taxon>
        <taxon>Actinomycetota</taxon>
        <taxon>Actinomycetes</taxon>
        <taxon>Propionibacteriales</taxon>
        <taxon>Kribbellaceae</taxon>
        <taxon>Kribbella</taxon>
    </lineage>
</organism>
<accession>A0A7G6X468</accession>
<sequence>MRRAACPSAHLPLPVVQVLALMLTCGVAGVLTAALPGRAAAVDGPSDVYTYLENPGMVAEGQVAPHTRLWPYADDAAAVRASGSQYVRSLDGAWKFKLADTPGKVPTGCTRFEATVGLDAEVGGSGSVTFEVKGADGAVLASTPRMTGGGSGVNLSAALSGQSQVQLAVTDAGDGNGTDHADWAAARFTCG</sequence>
<dbReference type="SUPFAM" id="SSF49785">
    <property type="entry name" value="Galactose-binding domain-like"/>
    <property type="match status" value="2"/>
</dbReference>
<dbReference type="Proteomes" id="UP000515563">
    <property type="component" value="Chromosome"/>
</dbReference>
<dbReference type="Pfam" id="PF08305">
    <property type="entry name" value="NPCBM"/>
    <property type="match status" value="1"/>
</dbReference>
<dbReference type="InterPro" id="IPR038637">
    <property type="entry name" value="NPCBM_sf"/>
</dbReference>
<dbReference type="KEGG" id="kqi:F1D05_27895"/>
<name>A0A7G6X468_9ACTN</name>
<feature type="domain" description="Glycosyl hydrolase family 98 putative carbohydrate-binding module" evidence="1">
    <location>
        <begin position="64"/>
        <end position="190"/>
    </location>
</feature>
<dbReference type="EMBL" id="CP043661">
    <property type="protein sequence ID" value="QNE21033.1"/>
    <property type="molecule type" value="Genomic_DNA"/>
</dbReference>
<dbReference type="InterPro" id="IPR013222">
    <property type="entry name" value="Glyco_hyd_98_carb-bd"/>
</dbReference>
<dbReference type="SMART" id="SM00776">
    <property type="entry name" value="NPCBM"/>
    <property type="match status" value="1"/>
</dbReference>
<protein>
    <recommendedName>
        <fullName evidence="1">Glycosyl hydrolase family 98 putative carbohydrate-binding module domain-containing protein</fullName>
    </recommendedName>
</protein>
<reference evidence="2 3" key="2">
    <citation type="journal article" date="2020" name="Microbiol. Resour. Announc.">
        <title>Antarctic desert soil bacteria exhibit high novel natural product potential, evaluated through long-read genome sequencing and comparative genomics.</title>
        <authorList>
            <person name="Benaud N."/>
            <person name="Edwards R.J."/>
            <person name="Amos T.G."/>
            <person name="D'Agostino P.M."/>
            <person name="Gutierrez-Chavez C."/>
            <person name="Montgomery K."/>
            <person name="Nicetic I."/>
            <person name="Ferrari B.C."/>
        </authorList>
    </citation>
    <scope>NUCLEOTIDE SEQUENCE [LARGE SCALE GENOMIC DNA]</scope>
    <source>
        <strain evidence="2 3">SPB151</strain>
    </source>
</reference>
<keyword evidence="3" id="KW-1185">Reference proteome</keyword>
<dbReference type="InterPro" id="IPR008979">
    <property type="entry name" value="Galactose-bd-like_sf"/>
</dbReference>
<evidence type="ECO:0000259" key="1">
    <source>
        <dbReference type="SMART" id="SM00776"/>
    </source>
</evidence>
<gene>
    <name evidence="2" type="ORF">F1D05_27895</name>
</gene>
<dbReference type="AlphaFoldDB" id="A0A7G6X468"/>
<evidence type="ECO:0000313" key="2">
    <source>
        <dbReference type="EMBL" id="QNE21033.1"/>
    </source>
</evidence>
<dbReference type="RefSeq" id="WP_185443438.1">
    <property type="nucleotide sequence ID" value="NZ_CP043661.1"/>
</dbReference>
<evidence type="ECO:0000313" key="3">
    <source>
        <dbReference type="Proteomes" id="UP000515563"/>
    </source>
</evidence>
<proteinExistence type="predicted"/>
<reference evidence="3" key="1">
    <citation type="submission" date="2019-09" db="EMBL/GenBank/DDBJ databases">
        <title>Antimicrobial potential of Antarctic Bacteria.</title>
        <authorList>
            <person name="Benaud N."/>
            <person name="Edwards R.J."/>
            <person name="Ferrari B.C."/>
        </authorList>
    </citation>
    <scope>NUCLEOTIDE SEQUENCE [LARGE SCALE GENOMIC DNA]</scope>
    <source>
        <strain evidence="3">SPB151</strain>
    </source>
</reference>